<protein>
    <submittedName>
        <fullName evidence="2">Uncharacterized protein</fullName>
    </submittedName>
</protein>
<sequence>MSNYTQQTVQQSTTRSNVPVATTQSTQLGQMSQEQMLQHHNLYHRKNVLAGQENVYHSNEPRVLTSTQETHMYQRNEPIIERTYDKAPTIIRHDEKSVFESHTVPTQVERNVLQARIETHVEQPIIKEHHKDIIHEHHQNVVHEHHKNIIHEQHQDIIHEHHLPIIHKEEIREIHQPVIHETHKEVIHDISKPFIHESHSQVVEEQFKGPIIHEEFQKPVVHEIYEKPIYDRKVEQTVFQQEVGSTQHYSGQSFQTQFTSAHSSHKCKNHKLTGCRDCQTCIECDKVRLHQRQVR</sequence>
<evidence type="ECO:0000313" key="3">
    <source>
        <dbReference type="Proteomes" id="UP000039865"/>
    </source>
</evidence>
<accession>A0A078AA05</accession>
<evidence type="ECO:0000256" key="1">
    <source>
        <dbReference type="SAM" id="MobiDB-lite"/>
    </source>
</evidence>
<feature type="region of interest" description="Disordered" evidence="1">
    <location>
        <begin position="1"/>
        <end position="23"/>
    </location>
</feature>
<dbReference type="InParanoid" id="A0A078AA05"/>
<gene>
    <name evidence="2" type="primary">Contig6470.g6922</name>
    <name evidence="2" type="ORF">STYLEM_8086</name>
</gene>
<dbReference type="EMBL" id="CCKQ01007690">
    <property type="protein sequence ID" value="CDW79100.1"/>
    <property type="molecule type" value="Genomic_DNA"/>
</dbReference>
<organism evidence="2 3">
    <name type="scientific">Stylonychia lemnae</name>
    <name type="common">Ciliate</name>
    <dbReference type="NCBI Taxonomy" id="5949"/>
    <lineage>
        <taxon>Eukaryota</taxon>
        <taxon>Sar</taxon>
        <taxon>Alveolata</taxon>
        <taxon>Ciliophora</taxon>
        <taxon>Intramacronucleata</taxon>
        <taxon>Spirotrichea</taxon>
        <taxon>Stichotrichia</taxon>
        <taxon>Sporadotrichida</taxon>
        <taxon>Oxytrichidae</taxon>
        <taxon>Stylonychinae</taxon>
        <taxon>Stylonychia</taxon>
    </lineage>
</organism>
<dbReference type="Proteomes" id="UP000039865">
    <property type="component" value="Unassembled WGS sequence"/>
</dbReference>
<evidence type="ECO:0000313" key="2">
    <source>
        <dbReference type="EMBL" id="CDW79100.1"/>
    </source>
</evidence>
<proteinExistence type="predicted"/>
<dbReference type="AlphaFoldDB" id="A0A078AA05"/>
<name>A0A078AA05_STYLE</name>
<dbReference type="OrthoDB" id="10656106at2759"/>
<reference evidence="2 3" key="1">
    <citation type="submission" date="2014-06" db="EMBL/GenBank/DDBJ databases">
        <authorList>
            <person name="Swart Estienne"/>
        </authorList>
    </citation>
    <scope>NUCLEOTIDE SEQUENCE [LARGE SCALE GENOMIC DNA]</scope>
    <source>
        <strain evidence="2 3">130c</strain>
    </source>
</reference>
<keyword evidence="3" id="KW-1185">Reference proteome</keyword>
<feature type="compositionally biased region" description="Low complexity" evidence="1">
    <location>
        <begin position="1"/>
        <end position="14"/>
    </location>
</feature>